<comment type="caution">
    <text evidence="9">The sequence shown here is derived from an EMBL/GenBank/DDBJ whole genome shotgun (WGS) entry which is preliminary data.</text>
</comment>
<evidence type="ECO:0000259" key="6">
    <source>
        <dbReference type="PROSITE" id="PS50045"/>
    </source>
</evidence>
<dbReference type="GO" id="GO:0009401">
    <property type="term" value="P:phosphoenolpyruvate-dependent sugar phosphotransferase system"/>
    <property type="evidence" value="ECO:0007669"/>
    <property type="project" value="InterPro"/>
</dbReference>
<evidence type="ECO:0000256" key="2">
    <source>
        <dbReference type="ARBA" id="ARBA00022741"/>
    </source>
</evidence>
<dbReference type="EMBL" id="SLXK01000014">
    <property type="protein sequence ID" value="TCP28912.1"/>
    <property type="molecule type" value="Genomic_DNA"/>
</dbReference>
<dbReference type="SUPFAM" id="SSF63520">
    <property type="entry name" value="PTS-regulatory domain, PRD"/>
    <property type="match status" value="2"/>
</dbReference>
<dbReference type="InterPro" id="IPR004701">
    <property type="entry name" value="PTS_EIIA_man-typ"/>
</dbReference>
<feature type="domain" description="Sigma-54 factor interaction" evidence="6">
    <location>
        <begin position="74"/>
        <end position="307"/>
    </location>
</feature>
<organism evidence="9 10">
    <name type="scientific">Scopulibacillus darangshiensis</name>
    <dbReference type="NCBI Taxonomy" id="442528"/>
    <lineage>
        <taxon>Bacteria</taxon>
        <taxon>Bacillati</taxon>
        <taxon>Bacillota</taxon>
        <taxon>Bacilli</taxon>
        <taxon>Bacillales</taxon>
        <taxon>Sporolactobacillaceae</taxon>
        <taxon>Scopulibacillus</taxon>
    </lineage>
</organism>
<dbReference type="PROSITE" id="PS00675">
    <property type="entry name" value="SIGMA54_INTERACT_1"/>
    <property type="match status" value="1"/>
</dbReference>
<dbReference type="Pfam" id="PF00158">
    <property type="entry name" value="Sigma54_activat"/>
    <property type="match status" value="1"/>
</dbReference>
<feature type="domain" description="PRD" evidence="8">
    <location>
        <begin position="428"/>
        <end position="533"/>
    </location>
</feature>
<dbReference type="InterPro" id="IPR002078">
    <property type="entry name" value="Sigma_54_int"/>
</dbReference>
<dbReference type="PROSITE" id="PS51372">
    <property type="entry name" value="PRD_2"/>
    <property type="match status" value="2"/>
</dbReference>
<dbReference type="SUPFAM" id="SSF52540">
    <property type="entry name" value="P-loop containing nucleoside triphosphate hydrolases"/>
    <property type="match status" value="1"/>
</dbReference>
<dbReference type="CDD" id="cd00009">
    <property type="entry name" value="AAA"/>
    <property type="match status" value="1"/>
</dbReference>
<feature type="domain" description="PRD" evidence="8">
    <location>
        <begin position="787"/>
        <end position="892"/>
    </location>
</feature>
<dbReference type="InterPro" id="IPR036634">
    <property type="entry name" value="PRD_sf"/>
</dbReference>
<dbReference type="InterPro" id="IPR036390">
    <property type="entry name" value="WH_DNA-bd_sf"/>
</dbReference>
<dbReference type="GO" id="GO:0016301">
    <property type="term" value="F:kinase activity"/>
    <property type="evidence" value="ECO:0007669"/>
    <property type="project" value="UniProtKB-KW"/>
</dbReference>
<dbReference type="Proteomes" id="UP000295416">
    <property type="component" value="Unassembled WGS sequence"/>
</dbReference>
<evidence type="ECO:0000256" key="3">
    <source>
        <dbReference type="ARBA" id="ARBA00022777"/>
    </source>
</evidence>
<dbReference type="PROSITE" id="PS51096">
    <property type="entry name" value="PTS_EIIA_TYPE_4"/>
    <property type="match status" value="1"/>
</dbReference>
<dbReference type="AlphaFoldDB" id="A0A4R2P2Q1"/>
<dbReference type="GO" id="GO:0005524">
    <property type="term" value="F:ATP binding"/>
    <property type="evidence" value="ECO:0007669"/>
    <property type="project" value="UniProtKB-KW"/>
</dbReference>
<dbReference type="GO" id="GO:0016020">
    <property type="term" value="C:membrane"/>
    <property type="evidence" value="ECO:0007669"/>
    <property type="project" value="InterPro"/>
</dbReference>
<evidence type="ECO:0000256" key="5">
    <source>
        <dbReference type="ARBA" id="ARBA00023125"/>
    </source>
</evidence>
<reference evidence="9 10" key="1">
    <citation type="submission" date="2019-03" db="EMBL/GenBank/DDBJ databases">
        <title>Genomic Encyclopedia of Type Strains, Phase IV (KMG-IV): sequencing the most valuable type-strain genomes for metagenomic binning, comparative biology and taxonomic classification.</title>
        <authorList>
            <person name="Goeker M."/>
        </authorList>
    </citation>
    <scope>NUCLEOTIDE SEQUENCE [LARGE SCALE GENOMIC DNA]</scope>
    <source>
        <strain evidence="9 10">DSM 19377</strain>
    </source>
</reference>
<feature type="domain" description="PTS EIIA type-4" evidence="7">
    <location>
        <begin position="536"/>
        <end position="668"/>
    </location>
</feature>
<dbReference type="InterPro" id="IPR036662">
    <property type="entry name" value="PTS_EIIA_man-typ_sf"/>
</dbReference>
<dbReference type="InterPro" id="IPR003593">
    <property type="entry name" value="AAA+_ATPase"/>
</dbReference>
<dbReference type="PANTHER" id="PTHR32071">
    <property type="entry name" value="TRANSCRIPTIONAL REGULATORY PROTEIN"/>
    <property type="match status" value="1"/>
</dbReference>
<sequence length="892" mass="100453">MEKVLAKLQEVANEKGVSAKEIAELLSLNRANVSSDLNKLWKKGRVIKNNGRPVLYSLPDQGSSEKRVPKLDELAERNASLSLAVEQGKAAILYPPKGMHILLYGETGVGKSMFAGLLHEYALEIKRMSRRAAFVTFNCADYANNPQLLLSQLFGVKKGAFTGAVDSRGLIEKADQGILFLDEVHRLPAEGQEMLFTFIDKGMFRRLGETDADRMAQVLIIAATTENPQSNLLHTFTRRIPMTIYLPSLKERSIEERYYLIIQFLKEETVRLEKKLFVSANTIRSLLYYDCPNNIGQLKTDIQLTCAKAYADFVTGKKEGLQINSTDLLHYIKEGLYEAKHAKCSIQINDHQYYVFLPDKETLSFKDNDDISDHSVYEQIASRYSELKARGVNNEEVDLLMEIDIEHYFTQYIKGIHQRMNKGELSKIIDPPVAKITEEIIRYAESKLNGFLSKKVYLGMALHIQTSLKRIESGKTIFNPQLNKVRKAYKREFSLALDCIKMIEEKLLVDLPIDEAGFLTMFFVLDNDVIDSDDDGVSIIVAMHGNNTASSMVEVAHQLLGVAYAKAIDMPLQTSPAIIYEAIHGYIENEASADAGVLLLVDMGSLVSFKDKLQKDTGVPIMIVPMVSSLHVIEAARKAMLGYSLKELYEDLIHTASLFSHDRSEEGTGDGSLEKWVIVTACTTGKGSALAIKGLLENHLQYNPDWLEIVPMNIGGSVDSDSILKSIKKNRTLLGIVSNFAFDEDVPQYSIEDILNLKAIKKLQSAIDKEETYFKMAQTIEQHLSFVDGKMVIKDVRRCLHDIQASLQSNIASNQLIGIVLHMCCMIDRLAAGYVPVPFSEKDQCITMNQHLYRVIKRAVQRLEEIYRITVSDDEICYIINFFDYEQTLATH</sequence>
<evidence type="ECO:0000259" key="8">
    <source>
        <dbReference type="PROSITE" id="PS51372"/>
    </source>
</evidence>
<keyword evidence="5" id="KW-0238">DNA-binding</keyword>
<dbReference type="InterPro" id="IPR025662">
    <property type="entry name" value="Sigma_54_int_dom_ATP-bd_1"/>
</dbReference>
<keyword evidence="4" id="KW-0067">ATP-binding</keyword>
<evidence type="ECO:0000256" key="4">
    <source>
        <dbReference type="ARBA" id="ARBA00022840"/>
    </source>
</evidence>
<dbReference type="Pfam" id="PF00874">
    <property type="entry name" value="PRD"/>
    <property type="match status" value="2"/>
</dbReference>
<dbReference type="Gene3D" id="1.10.1790.10">
    <property type="entry name" value="PRD domain"/>
    <property type="match status" value="2"/>
</dbReference>
<dbReference type="Gene3D" id="3.40.50.300">
    <property type="entry name" value="P-loop containing nucleotide triphosphate hydrolases"/>
    <property type="match status" value="1"/>
</dbReference>
<dbReference type="CDD" id="cd00006">
    <property type="entry name" value="PTS_IIA_man"/>
    <property type="match status" value="1"/>
</dbReference>
<dbReference type="Gene3D" id="1.10.10.10">
    <property type="entry name" value="Winged helix-like DNA-binding domain superfamily/Winged helix DNA-binding domain"/>
    <property type="match status" value="1"/>
</dbReference>
<keyword evidence="3" id="KW-0418">Kinase</keyword>
<dbReference type="Gene3D" id="3.40.50.510">
    <property type="entry name" value="Phosphotransferase system, mannose-type IIA component"/>
    <property type="match status" value="1"/>
</dbReference>
<evidence type="ECO:0000256" key="1">
    <source>
        <dbReference type="ARBA" id="ARBA00022679"/>
    </source>
</evidence>
<dbReference type="PROSITE" id="PS50045">
    <property type="entry name" value="SIGMA54_INTERACT_4"/>
    <property type="match status" value="1"/>
</dbReference>
<name>A0A4R2P2Q1_9BACL</name>
<dbReference type="Pfam" id="PF03610">
    <property type="entry name" value="EIIA-man"/>
    <property type="match status" value="1"/>
</dbReference>
<dbReference type="GO" id="GO:0003677">
    <property type="term" value="F:DNA binding"/>
    <property type="evidence" value="ECO:0007669"/>
    <property type="project" value="UniProtKB-KW"/>
</dbReference>
<dbReference type="PANTHER" id="PTHR32071:SF38">
    <property type="entry name" value="PSP OPERON TRANSCRIPTIONAL ACTIVATOR"/>
    <property type="match status" value="1"/>
</dbReference>
<dbReference type="InterPro" id="IPR036388">
    <property type="entry name" value="WH-like_DNA-bd_sf"/>
</dbReference>
<dbReference type="SMART" id="SM00382">
    <property type="entry name" value="AAA"/>
    <property type="match status" value="1"/>
</dbReference>
<evidence type="ECO:0000313" key="9">
    <source>
        <dbReference type="EMBL" id="TCP28912.1"/>
    </source>
</evidence>
<keyword evidence="2" id="KW-0547">Nucleotide-binding</keyword>
<dbReference type="InterPro" id="IPR011608">
    <property type="entry name" value="PRD"/>
</dbReference>
<protein>
    <submittedName>
        <fullName evidence="9">Transcriptional regulatory protein LevR</fullName>
    </submittedName>
</protein>
<dbReference type="InterPro" id="IPR027417">
    <property type="entry name" value="P-loop_NTPase"/>
</dbReference>
<dbReference type="SUPFAM" id="SSF46785">
    <property type="entry name" value="Winged helix' DNA-binding domain"/>
    <property type="match status" value="1"/>
</dbReference>
<proteinExistence type="predicted"/>
<dbReference type="GO" id="GO:0006355">
    <property type="term" value="P:regulation of DNA-templated transcription"/>
    <property type="evidence" value="ECO:0007669"/>
    <property type="project" value="InterPro"/>
</dbReference>
<dbReference type="InterPro" id="IPR033887">
    <property type="entry name" value="PTS_IIA_man"/>
</dbReference>
<accession>A0A4R2P2Q1</accession>
<keyword evidence="1" id="KW-0808">Transferase</keyword>
<evidence type="ECO:0000259" key="7">
    <source>
        <dbReference type="PROSITE" id="PS51096"/>
    </source>
</evidence>
<dbReference type="SUPFAM" id="SSF53062">
    <property type="entry name" value="PTS system fructose IIA component-like"/>
    <property type="match status" value="1"/>
</dbReference>
<keyword evidence="10" id="KW-1185">Reference proteome</keyword>
<gene>
    <name evidence="9" type="ORF">EV207_11434</name>
</gene>
<evidence type="ECO:0000313" key="10">
    <source>
        <dbReference type="Proteomes" id="UP000295416"/>
    </source>
</evidence>